<dbReference type="GO" id="GO:0005737">
    <property type="term" value="C:cytoplasm"/>
    <property type="evidence" value="ECO:0007669"/>
    <property type="project" value="UniProtKB-SubCell"/>
</dbReference>
<dbReference type="CDD" id="cd02440">
    <property type="entry name" value="AdoMet_MTases"/>
    <property type="match status" value="1"/>
</dbReference>
<dbReference type="SUPFAM" id="SSF53335">
    <property type="entry name" value="S-adenosyl-L-methionine-dependent methyltransferases"/>
    <property type="match status" value="1"/>
</dbReference>
<dbReference type="EMBL" id="AXUN02000222">
    <property type="protein sequence ID" value="ETA79217.1"/>
    <property type="molecule type" value="Genomic_DNA"/>
</dbReference>
<dbReference type="PANTHER" id="PTHR11579:SF0">
    <property type="entry name" value="PROTEIN-L-ISOASPARTATE(D-ASPARTATE) O-METHYLTRANSFERASE"/>
    <property type="match status" value="1"/>
</dbReference>
<dbReference type="Pfam" id="PF01135">
    <property type="entry name" value="PCMT"/>
    <property type="match status" value="1"/>
</dbReference>
<keyword evidence="9" id="KW-1185">Reference proteome</keyword>
<dbReference type="InterPro" id="IPR000682">
    <property type="entry name" value="PCMT"/>
</dbReference>
<dbReference type="InterPro" id="IPR029063">
    <property type="entry name" value="SAM-dependent_MTases_sf"/>
</dbReference>
<dbReference type="EC" id="2.1.1.77" evidence="7"/>
<dbReference type="PANTHER" id="PTHR11579">
    <property type="entry name" value="PROTEIN-L-ISOASPARTATE O-METHYLTRANSFERASE"/>
    <property type="match status" value="1"/>
</dbReference>
<keyword evidence="5 7" id="KW-0808">Transferase</keyword>
<dbReference type="NCBIfam" id="NF001453">
    <property type="entry name" value="PRK00312.1"/>
    <property type="match status" value="1"/>
</dbReference>
<dbReference type="Proteomes" id="UP000017747">
    <property type="component" value="Unassembled WGS sequence"/>
</dbReference>
<dbReference type="AlphaFoldDB" id="V7I2I6"/>
<dbReference type="GO" id="GO:0004719">
    <property type="term" value="F:protein-L-isoaspartate (D-aspartate) O-methyltransferase activity"/>
    <property type="evidence" value="ECO:0007669"/>
    <property type="project" value="UniProtKB-UniRule"/>
</dbReference>
<dbReference type="GO" id="GO:0030091">
    <property type="term" value="P:protein repair"/>
    <property type="evidence" value="ECO:0007669"/>
    <property type="project" value="UniProtKB-UniRule"/>
</dbReference>
<proteinExistence type="inferred from homology"/>
<evidence type="ECO:0000256" key="1">
    <source>
        <dbReference type="ARBA" id="ARBA00004496"/>
    </source>
</evidence>
<evidence type="ECO:0000256" key="3">
    <source>
        <dbReference type="ARBA" id="ARBA00022490"/>
    </source>
</evidence>
<dbReference type="Gene3D" id="3.40.50.150">
    <property type="entry name" value="Vaccinia Virus protein VP39"/>
    <property type="match status" value="1"/>
</dbReference>
<evidence type="ECO:0000256" key="4">
    <source>
        <dbReference type="ARBA" id="ARBA00022603"/>
    </source>
</evidence>
<name>V7I2I6_9CLOT</name>
<comment type="function">
    <text evidence="7">Catalyzes the methyl esterification of L-isoaspartyl residues in peptides and proteins that result from spontaneous decomposition of normal L-aspartyl and L-asparaginyl residues. It plays a role in the repair and/or degradation of damaged proteins.</text>
</comment>
<evidence type="ECO:0000313" key="8">
    <source>
        <dbReference type="EMBL" id="ETA79217.1"/>
    </source>
</evidence>
<dbReference type="RefSeq" id="WP_023383449.1">
    <property type="nucleotide sequence ID" value="NZ_AXUN02000222.1"/>
</dbReference>
<sequence length="198" mass="22096">MILEDLKAFAERLDRAYFIDNEYKQYADYDQPLPIGYEQTISQPSLVLQMTWILSPDKGCKVLEIGTGSGYQTALLAEFSGEVYTVERIRELAEKAKSRLEGLGYTNISFMTGDGSVGWEEHAPFDRIMVTAAAAELPRELLRQLAAGGRMVIPVGPRGCQDLLLIEKDTNGEIYSRTIEEVVFVELKGKYGWSASGK</sequence>
<dbReference type="STRING" id="994573.T472_0218215"/>
<dbReference type="GO" id="GO:0032259">
    <property type="term" value="P:methylation"/>
    <property type="evidence" value="ECO:0007669"/>
    <property type="project" value="UniProtKB-KW"/>
</dbReference>
<dbReference type="PROSITE" id="PS01279">
    <property type="entry name" value="PCMT"/>
    <property type="match status" value="1"/>
</dbReference>
<keyword evidence="4 7" id="KW-0489">Methyltransferase</keyword>
<accession>V7I2I6</accession>
<protein>
    <recommendedName>
        <fullName evidence="7">Protein-L-isoaspartate O-methyltransferase</fullName>
        <ecNumber evidence="7">2.1.1.77</ecNumber>
    </recommendedName>
    <alternativeName>
        <fullName evidence="7">L-isoaspartyl protein carboxyl methyltransferase</fullName>
    </alternativeName>
    <alternativeName>
        <fullName evidence="7">Protein L-isoaspartyl methyltransferase</fullName>
    </alternativeName>
    <alternativeName>
        <fullName evidence="7">Protein-beta-aspartate methyltransferase</fullName>
        <shortName evidence="7">PIMT</shortName>
    </alternativeName>
</protein>
<dbReference type="NCBIfam" id="TIGR00080">
    <property type="entry name" value="pimt"/>
    <property type="match status" value="1"/>
</dbReference>
<dbReference type="eggNOG" id="COG2518">
    <property type="taxonomic scope" value="Bacteria"/>
</dbReference>
<keyword evidence="6 7" id="KW-0949">S-adenosyl-L-methionine</keyword>
<feature type="active site" evidence="7">
    <location>
        <position position="42"/>
    </location>
</feature>
<comment type="caution">
    <text evidence="8">The sequence shown here is derived from an EMBL/GenBank/DDBJ whole genome shotgun (WGS) entry which is preliminary data.</text>
</comment>
<organism evidence="8 9">
    <name type="scientific">Youngiibacter fragilis 232.1</name>
    <dbReference type="NCBI Taxonomy" id="994573"/>
    <lineage>
        <taxon>Bacteria</taxon>
        <taxon>Bacillati</taxon>
        <taxon>Bacillota</taxon>
        <taxon>Clostridia</taxon>
        <taxon>Eubacteriales</taxon>
        <taxon>Clostridiaceae</taxon>
        <taxon>Youngiibacter</taxon>
    </lineage>
</organism>
<comment type="catalytic activity">
    <reaction evidence="7">
        <text>[protein]-L-isoaspartate + S-adenosyl-L-methionine = [protein]-L-isoaspartate alpha-methyl ester + S-adenosyl-L-homocysteine</text>
        <dbReference type="Rhea" id="RHEA:12705"/>
        <dbReference type="Rhea" id="RHEA-COMP:12143"/>
        <dbReference type="Rhea" id="RHEA-COMP:12144"/>
        <dbReference type="ChEBI" id="CHEBI:57856"/>
        <dbReference type="ChEBI" id="CHEBI:59789"/>
        <dbReference type="ChEBI" id="CHEBI:90596"/>
        <dbReference type="ChEBI" id="CHEBI:90598"/>
        <dbReference type="EC" id="2.1.1.77"/>
    </reaction>
</comment>
<evidence type="ECO:0000256" key="2">
    <source>
        <dbReference type="ARBA" id="ARBA00005369"/>
    </source>
</evidence>
<keyword evidence="3 7" id="KW-0963">Cytoplasm</keyword>
<reference evidence="8 9" key="1">
    <citation type="journal article" date="2014" name="Genome Announc.">
        <title>Genome Sequence of Youngiibacter fragilis, the Type Strain of the Genus Youngiibacter.</title>
        <authorList>
            <person name="Wawrik C.B."/>
            <person name="Callaghan A.V."/>
            <person name="Stamps B.W."/>
            <person name="Wawrik B."/>
        </authorList>
    </citation>
    <scope>NUCLEOTIDE SEQUENCE [LARGE SCALE GENOMIC DNA]</scope>
    <source>
        <strain evidence="8 9">232.1</strain>
    </source>
</reference>
<dbReference type="PATRIC" id="fig|994573.3.peg.3460"/>
<evidence type="ECO:0000256" key="5">
    <source>
        <dbReference type="ARBA" id="ARBA00022679"/>
    </source>
</evidence>
<comment type="subcellular location">
    <subcellularLocation>
        <location evidence="1 7">Cytoplasm</location>
    </subcellularLocation>
</comment>
<evidence type="ECO:0000256" key="7">
    <source>
        <dbReference type="HAMAP-Rule" id="MF_00090"/>
    </source>
</evidence>
<dbReference type="HAMAP" id="MF_00090">
    <property type="entry name" value="PIMT"/>
    <property type="match status" value="1"/>
</dbReference>
<dbReference type="FunFam" id="3.40.50.150:FF:000010">
    <property type="entry name" value="Protein-L-isoaspartate O-methyltransferase"/>
    <property type="match status" value="1"/>
</dbReference>
<gene>
    <name evidence="7" type="primary">pcm</name>
    <name evidence="8" type="ORF">T472_0218215</name>
</gene>
<evidence type="ECO:0000313" key="9">
    <source>
        <dbReference type="Proteomes" id="UP000017747"/>
    </source>
</evidence>
<evidence type="ECO:0000256" key="6">
    <source>
        <dbReference type="ARBA" id="ARBA00022691"/>
    </source>
</evidence>
<comment type="similarity">
    <text evidence="2 7">Belongs to the methyltransferase superfamily. L-isoaspartyl/D-aspartyl protein methyltransferase family.</text>
</comment>